<dbReference type="Pfam" id="PF05368">
    <property type="entry name" value="NmrA"/>
    <property type="match status" value="1"/>
</dbReference>
<evidence type="ECO:0000256" key="3">
    <source>
        <dbReference type="ARBA" id="ARBA00006328"/>
    </source>
</evidence>
<dbReference type="GeneID" id="36554332"/>
<dbReference type="InterPro" id="IPR036291">
    <property type="entry name" value="NAD(P)-bd_dom_sf"/>
</dbReference>
<dbReference type="OrthoDB" id="3358371at2759"/>
<dbReference type="Gene3D" id="3.40.50.720">
    <property type="entry name" value="NAD(P)-binding Rossmann-like Domain"/>
    <property type="match status" value="1"/>
</dbReference>
<keyword evidence="5" id="KW-0521">NADP</keyword>
<dbReference type="Gene3D" id="3.90.25.10">
    <property type="entry name" value="UDP-galactose 4-epimerase, domain 1"/>
    <property type="match status" value="1"/>
</dbReference>
<comment type="caution">
    <text evidence="9">The sequence shown here is derived from an EMBL/GenBank/DDBJ whole genome shotgun (WGS) entry which is preliminary data.</text>
</comment>
<comment type="subcellular location">
    <subcellularLocation>
        <location evidence="2">Cytoplasm</location>
        <location evidence="2">Perinuclear region</location>
    </subcellularLocation>
    <subcellularLocation>
        <location evidence="1">Nucleus</location>
    </subcellularLocation>
</comment>
<evidence type="ECO:0000256" key="2">
    <source>
        <dbReference type="ARBA" id="ARBA00004556"/>
    </source>
</evidence>
<dbReference type="RefSeq" id="XP_024706319.1">
    <property type="nucleotide sequence ID" value="XM_024846633.1"/>
</dbReference>
<evidence type="ECO:0000313" key="10">
    <source>
        <dbReference type="Proteomes" id="UP000234275"/>
    </source>
</evidence>
<evidence type="ECO:0000256" key="6">
    <source>
        <dbReference type="ARBA" id="ARBA00023242"/>
    </source>
</evidence>
<dbReference type="GO" id="GO:0005634">
    <property type="term" value="C:nucleus"/>
    <property type="evidence" value="ECO:0007669"/>
    <property type="project" value="UniProtKB-SubCell"/>
</dbReference>
<dbReference type="STRING" id="1392250.A0A2I2GDW8"/>
<evidence type="ECO:0000313" key="9">
    <source>
        <dbReference type="EMBL" id="PLB51017.1"/>
    </source>
</evidence>
<dbReference type="EMBL" id="MSFO01000003">
    <property type="protein sequence ID" value="PLB51017.1"/>
    <property type="molecule type" value="Genomic_DNA"/>
</dbReference>
<proteinExistence type="inferred from homology"/>
<organism evidence="9 10">
    <name type="scientific">Aspergillus steynii IBT 23096</name>
    <dbReference type="NCBI Taxonomy" id="1392250"/>
    <lineage>
        <taxon>Eukaryota</taxon>
        <taxon>Fungi</taxon>
        <taxon>Dikarya</taxon>
        <taxon>Ascomycota</taxon>
        <taxon>Pezizomycotina</taxon>
        <taxon>Eurotiomycetes</taxon>
        <taxon>Eurotiomycetidae</taxon>
        <taxon>Eurotiales</taxon>
        <taxon>Aspergillaceae</taxon>
        <taxon>Aspergillus</taxon>
        <taxon>Aspergillus subgen. Circumdati</taxon>
    </lineage>
</organism>
<comment type="similarity">
    <text evidence="3">Belongs to the NmrA-type oxidoreductase family.</text>
</comment>
<evidence type="ECO:0000256" key="1">
    <source>
        <dbReference type="ARBA" id="ARBA00004123"/>
    </source>
</evidence>
<evidence type="ECO:0000256" key="5">
    <source>
        <dbReference type="ARBA" id="ARBA00022857"/>
    </source>
</evidence>
<sequence>MSKLITVFGATGNQGGSVIRAIQADSALSKEFKIRGITRDPSKPAAKDLAAKGVEVVSADMSSASSLAAAIEGSHTVFLVTNFWESLSRDVEVSQGKAVADASKAAGVQHLIFSSLRNVTEMSKGRLTQLAHFDGKAEIEGYIRASGVPGSFVLAGFFISNTFEMLNKQGDTYTLAWPVDPHKAQIPVFDVGDDTGKFVVAAIKRGPSAERILAATEYYTPARLIAEFSEVTGHKAQAVQIPSDVFKSFLPPPVAEELNENILLLEDPGYYGGESLDASHALLDQKPTGWKEFVQRNKSKWP</sequence>
<dbReference type="AlphaFoldDB" id="A0A2I2GDW8"/>
<dbReference type="Proteomes" id="UP000234275">
    <property type="component" value="Unassembled WGS sequence"/>
</dbReference>
<keyword evidence="10" id="KW-1185">Reference proteome</keyword>
<keyword evidence="4" id="KW-0963">Cytoplasm</keyword>
<dbReference type="SUPFAM" id="SSF51735">
    <property type="entry name" value="NAD(P)-binding Rossmann-fold domains"/>
    <property type="match status" value="1"/>
</dbReference>
<feature type="domain" description="NmrA-like" evidence="8">
    <location>
        <begin position="1"/>
        <end position="293"/>
    </location>
</feature>
<dbReference type="FunFam" id="3.40.50.720:FF:000181">
    <property type="entry name" value="NmrA-like family domain-containing protein 1"/>
    <property type="match status" value="1"/>
</dbReference>
<dbReference type="GO" id="GO:0048471">
    <property type="term" value="C:perinuclear region of cytoplasm"/>
    <property type="evidence" value="ECO:0007669"/>
    <property type="project" value="UniProtKB-SubCell"/>
</dbReference>
<dbReference type="VEuPathDB" id="FungiDB:P170DRAFT_406509"/>
<evidence type="ECO:0000256" key="7">
    <source>
        <dbReference type="ARBA" id="ARBA00040296"/>
    </source>
</evidence>
<evidence type="ECO:0000256" key="4">
    <source>
        <dbReference type="ARBA" id="ARBA00022490"/>
    </source>
</evidence>
<dbReference type="PANTHER" id="PTHR42748:SF31">
    <property type="entry name" value="NMRA-LIKE DOMAIN-CONTAINING PROTEIN-RELATED"/>
    <property type="match status" value="1"/>
</dbReference>
<dbReference type="PANTHER" id="PTHR42748">
    <property type="entry name" value="NITROGEN METABOLITE REPRESSION PROTEIN NMRA FAMILY MEMBER"/>
    <property type="match status" value="1"/>
</dbReference>
<dbReference type="InterPro" id="IPR008030">
    <property type="entry name" value="NmrA-like"/>
</dbReference>
<reference evidence="9 10" key="1">
    <citation type="submission" date="2016-12" db="EMBL/GenBank/DDBJ databases">
        <title>The genomes of Aspergillus section Nigri reveals drivers in fungal speciation.</title>
        <authorList>
            <consortium name="DOE Joint Genome Institute"/>
            <person name="Vesth T.C."/>
            <person name="Nybo J."/>
            <person name="Theobald S."/>
            <person name="Brandl J."/>
            <person name="Frisvad J.C."/>
            <person name="Nielsen K.F."/>
            <person name="Lyhne E.K."/>
            <person name="Kogle M.E."/>
            <person name="Kuo A."/>
            <person name="Riley R."/>
            <person name="Clum A."/>
            <person name="Nolan M."/>
            <person name="Lipzen A."/>
            <person name="Salamov A."/>
            <person name="Henrissat B."/>
            <person name="Wiebenga A."/>
            <person name="De Vries R.P."/>
            <person name="Grigoriev I.V."/>
            <person name="Mortensen U.H."/>
            <person name="Andersen M.R."/>
            <person name="Baker S.E."/>
        </authorList>
    </citation>
    <scope>NUCLEOTIDE SEQUENCE [LARGE SCALE GENOMIC DNA]</scope>
    <source>
        <strain evidence="9 10">IBT 23096</strain>
    </source>
</reference>
<gene>
    <name evidence="9" type="ORF">P170DRAFT_406509</name>
</gene>
<name>A0A2I2GDW8_9EURO</name>
<dbReference type="InterPro" id="IPR051164">
    <property type="entry name" value="NmrA-like_oxidored"/>
</dbReference>
<keyword evidence="6" id="KW-0539">Nucleus</keyword>
<protein>
    <recommendedName>
        <fullName evidence="7">NmrA-like family domain-containing protein 1</fullName>
    </recommendedName>
</protein>
<dbReference type="CDD" id="cd05251">
    <property type="entry name" value="NmrA_like_SDR_a"/>
    <property type="match status" value="1"/>
</dbReference>
<evidence type="ECO:0000259" key="8">
    <source>
        <dbReference type="Pfam" id="PF05368"/>
    </source>
</evidence>
<accession>A0A2I2GDW8</accession>